<reference evidence="2" key="1">
    <citation type="submission" date="2021-05" db="EMBL/GenBank/DDBJ databases">
        <title>The genome of the haptophyte Pavlova lutheri (Diacronema luteri, Pavlovales) - a model for lipid biosynthesis in eukaryotic algae.</title>
        <authorList>
            <person name="Hulatt C.J."/>
            <person name="Posewitz M.C."/>
        </authorList>
    </citation>
    <scope>NUCLEOTIDE SEQUENCE</scope>
    <source>
        <strain evidence="2">NIVA-4/92</strain>
    </source>
</reference>
<dbReference type="Pfam" id="PF10791">
    <property type="entry name" value="F1F0-ATPsyn_F"/>
    <property type="match status" value="1"/>
</dbReference>
<feature type="compositionally biased region" description="Low complexity" evidence="1">
    <location>
        <begin position="7"/>
        <end position="20"/>
    </location>
</feature>
<comment type="caution">
    <text evidence="2">The sequence shown here is derived from an EMBL/GenBank/DDBJ whole genome shotgun (WGS) entry which is preliminary data.</text>
</comment>
<feature type="region of interest" description="Disordered" evidence="1">
    <location>
        <begin position="1"/>
        <end position="32"/>
    </location>
</feature>
<name>A0A8J5XEL8_DIALT</name>
<accession>A0A8J5XEL8</accession>
<proteinExistence type="predicted"/>
<organism evidence="2 3">
    <name type="scientific">Diacronema lutheri</name>
    <name type="common">Unicellular marine alga</name>
    <name type="synonym">Monochrysis lutheri</name>
    <dbReference type="NCBI Taxonomy" id="2081491"/>
    <lineage>
        <taxon>Eukaryota</taxon>
        <taxon>Haptista</taxon>
        <taxon>Haptophyta</taxon>
        <taxon>Pavlovophyceae</taxon>
        <taxon>Pavlovales</taxon>
        <taxon>Pavlovaceae</taxon>
        <taxon>Diacronema</taxon>
    </lineage>
</organism>
<dbReference type="EMBL" id="JAGTXO010000017">
    <property type="protein sequence ID" value="KAG8463139.1"/>
    <property type="molecule type" value="Genomic_DNA"/>
</dbReference>
<gene>
    <name evidence="2" type="ORF">KFE25_011136</name>
</gene>
<protein>
    <submittedName>
        <fullName evidence="2">Uncharacterized protein</fullName>
    </submittedName>
</protein>
<dbReference type="AlphaFoldDB" id="A0A8J5XEL8"/>
<evidence type="ECO:0000256" key="1">
    <source>
        <dbReference type="SAM" id="MobiDB-lite"/>
    </source>
</evidence>
<evidence type="ECO:0000313" key="2">
    <source>
        <dbReference type="EMBL" id="KAG8463139.1"/>
    </source>
</evidence>
<dbReference type="OrthoDB" id="5561579at2759"/>
<feature type="compositionally biased region" description="Polar residues" evidence="1">
    <location>
        <begin position="21"/>
        <end position="31"/>
    </location>
</feature>
<sequence length="164" mass="17764">MCHPMSRRSPPSRVVKPRSPATRSHSAQEQAKQVGKVAMGRIADALAAVRTPEKLAAAAKMMEQIKSLSATAAADAPKSTAAVFSEPFFLTLKGESMLGKMAWFQNYHKAHFVGGTGRPLVHACLLIGTIGYTIEYVYHLQYQRHGVRDAHGHGDHANGDHAAH</sequence>
<dbReference type="InterPro" id="IPR019727">
    <property type="entry name" value="ATP_synth_F0_fsu_mt_fun"/>
</dbReference>
<dbReference type="Proteomes" id="UP000751190">
    <property type="component" value="Unassembled WGS sequence"/>
</dbReference>
<keyword evidence="3" id="KW-1185">Reference proteome</keyword>
<dbReference type="GO" id="GO:0015986">
    <property type="term" value="P:proton motive force-driven ATP synthesis"/>
    <property type="evidence" value="ECO:0007669"/>
    <property type="project" value="InterPro"/>
</dbReference>
<evidence type="ECO:0000313" key="3">
    <source>
        <dbReference type="Proteomes" id="UP000751190"/>
    </source>
</evidence>